<feature type="non-terminal residue" evidence="1">
    <location>
        <position position="81"/>
    </location>
</feature>
<protein>
    <submittedName>
        <fullName evidence="1">Uncharacterized protein</fullName>
    </submittedName>
</protein>
<sequence length="81" mass="9496">MAAPGHPSWLDGIDFSLAQSLFANPRLRNQATNRFYHVVKHFEAREPTRYHNNYNRPGLVRLTFEYARSPESQDRILSAFF</sequence>
<dbReference type="Proteomes" id="UP001275084">
    <property type="component" value="Unassembled WGS sequence"/>
</dbReference>
<reference evidence="1" key="1">
    <citation type="journal article" date="2023" name="Mol. Phylogenet. Evol.">
        <title>Genome-scale phylogeny and comparative genomics of the fungal order Sordariales.</title>
        <authorList>
            <person name="Hensen N."/>
            <person name="Bonometti L."/>
            <person name="Westerberg I."/>
            <person name="Brannstrom I.O."/>
            <person name="Guillou S."/>
            <person name="Cros-Aarteil S."/>
            <person name="Calhoun S."/>
            <person name="Haridas S."/>
            <person name="Kuo A."/>
            <person name="Mondo S."/>
            <person name="Pangilinan J."/>
            <person name="Riley R."/>
            <person name="LaButti K."/>
            <person name="Andreopoulos B."/>
            <person name="Lipzen A."/>
            <person name="Chen C."/>
            <person name="Yan M."/>
            <person name="Daum C."/>
            <person name="Ng V."/>
            <person name="Clum A."/>
            <person name="Steindorff A."/>
            <person name="Ohm R.A."/>
            <person name="Martin F."/>
            <person name="Silar P."/>
            <person name="Natvig D.O."/>
            <person name="Lalanne C."/>
            <person name="Gautier V."/>
            <person name="Ament-Velasquez S.L."/>
            <person name="Kruys A."/>
            <person name="Hutchinson M.I."/>
            <person name="Powell A.J."/>
            <person name="Barry K."/>
            <person name="Miller A.N."/>
            <person name="Grigoriev I.V."/>
            <person name="Debuchy R."/>
            <person name="Gladieux P."/>
            <person name="Hiltunen Thoren M."/>
            <person name="Johannesson H."/>
        </authorList>
    </citation>
    <scope>NUCLEOTIDE SEQUENCE</scope>
    <source>
        <strain evidence="1">CBS 955.72</strain>
    </source>
</reference>
<evidence type="ECO:0000313" key="1">
    <source>
        <dbReference type="EMBL" id="KAK3364164.1"/>
    </source>
</evidence>
<name>A0AAJ0HX01_9PEZI</name>
<proteinExistence type="predicted"/>
<keyword evidence="2" id="KW-1185">Reference proteome</keyword>
<organism evidence="1 2">
    <name type="scientific">Lasiosphaeria hispida</name>
    <dbReference type="NCBI Taxonomy" id="260671"/>
    <lineage>
        <taxon>Eukaryota</taxon>
        <taxon>Fungi</taxon>
        <taxon>Dikarya</taxon>
        <taxon>Ascomycota</taxon>
        <taxon>Pezizomycotina</taxon>
        <taxon>Sordariomycetes</taxon>
        <taxon>Sordariomycetidae</taxon>
        <taxon>Sordariales</taxon>
        <taxon>Lasiosphaeriaceae</taxon>
        <taxon>Lasiosphaeria</taxon>
    </lineage>
</organism>
<comment type="caution">
    <text evidence="1">The sequence shown here is derived from an EMBL/GenBank/DDBJ whole genome shotgun (WGS) entry which is preliminary data.</text>
</comment>
<reference evidence="1" key="2">
    <citation type="submission" date="2023-06" db="EMBL/GenBank/DDBJ databases">
        <authorList>
            <consortium name="Lawrence Berkeley National Laboratory"/>
            <person name="Haridas S."/>
            <person name="Hensen N."/>
            <person name="Bonometti L."/>
            <person name="Westerberg I."/>
            <person name="Brannstrom I.O."/>
            <person name="Guillou S."/>
            <person name="Cros-Aarteil S."/>
            <person name="Calhoun S."/>
            <person name="Kuo A."/>
            <person name="Mondo S."/>
            <person name="Pangilinan J."/>
            <person name="Riley R."/>
            <person name="Labutti K."/>
            <person name="Andreopoulos B."/>
            <person name="Lipzen A."/>
            <person name="Chen C."/>
            <person name="Yanf M."/>
            <person name="Daum C."/>
            <person name="Ng V."/>
            <person name="Clum A."/>
            <person name="Steindorff A."/>
            <person name="Ohm R."/>
            <person name="Martin F."/>
            <person name="Silar P."/>
            <person name="Natvig D."/>
            <person name="Lalanne C."/>
            <person name="Gautier V."/>
            <person name="Ament-Velasquez S.L."/>
            <person name="Kruys A."/>
            <person name="Hutchinson M.I."/>
            <person name="Powell A.J."/>
            <person name="Barry K."/>
            <person name="Miller A.N."/>
            <person name="Grigoriev I.V."/>
            <person name="Debuchy R."/>
            <person name="Gladieux P."/>
            <person name="Thoren M.H."/>
            <person name="Johannesson H."/>
        </authorList>
    </citation>
    <scope>NUCLEOTIDE SEQUENCE</scope>
    <source>
        <strain evidence="1">CBS 955.72</strain>
    </source>
</reference>
<evidence type="ECO:0000313" key="2">
    <source>
        <dbReference type="Proteomes" id="UP001275084"/>
    </source>
</evidence>
<dbReference type="EMBL" id="JAUIQD010000001">
    <property type="protein sequence ID" value="KAK3364164.1"/>
    <property type="molecule type" value="Genomic_DNA"/>
</dbReference>
<gene>
    <name evidence="1" type="ORF">B0T25DRAFT_433638</name>
</gene>
<accession>A0AAJ0HX01</accession>
<dbReference type="AlphaFoldDB" id="A0AAJ0HX01"/>